<gene>
    <name evidence="3" type="ORF">EV675_1185</name>
</gene>
<evidence type="ECO:0000256" key="1">
    <source>
        <dbReference type="ARBA" id="ARBA00009199"/>
    </source>
</evidence>
<evidence type="ECO:0000313" key="4">
    <source>
        <dbReference type="Proteomes" id="UP000292445"/>
    </source>
</evidence>
<name>A0A4Q7NJV4_9BURK</name>
<dbReference type="AlphaFoldDB" id="A0A4Q7NJV4"/>
<dbReference type="PANTHER" id="PTHR11895">
    <property type="entry name" value="TRANSAMIDASE"/>
    <property type="match status" value="1"/>
</dbReference>
<dbReference type="GO" id="GO:0016740">
    <property type="term" value="F:transferase activity"/>
    <property type="evidence" value="ECO:0007669"/>
    <property type="project" value="UniProtKB-KW"/>
</dbReference>
<organism evidence="3 4">
    <name type="scientific">Pigmentiphaga kullae</name>
    <dbReference type="NCBI Taxonomy" id="151784"/>
    <lineage>
        <taxon>Bacteria</taxon>
        <taxon>Pseudomonadati</taxon>
        <taxon>Pseudomonadota</taxon>
        <taxon>Betaproteobacteria</taxon>
        <taxon>Burkholderiales</taxon>
        <taxon>Alcaligenaceae</taxon>
        <taxon>Pigmentiphaga</taxon>
    </lineage>
</organism>
<dbReference type="Pfam" id="PF01425">
    <property type="entry name" value="Amidase"/>
    <property type="match status" value="1"/>
</dbReference>
<keyword evidence="4" id="KW-1185">Reference proteome</keyword>
<dbReference type="SUPFAM" id="SSF75304">
    <property type="entry name" value="Amidase signature (AS) enzymes"/>
    <property type="match status" value="1"/>
</dbReference>
<proteinExistence type="inferred from homology"/>
<keyword evidence="3" id="KW-0808">Transferase</keyword>
<dbReference type="PROSITE" id="PS00571">
    <property type="entry name" value="AMIDASES"/>
    <property type="match status" value="1"/>
</dbReference>
<comment type="caution">
    <text evidence="3">The sequence shown here is derived from an EMBL/GenBank/DDBJ whole genome shotgun (WGS) entry which is preliminary data.</text>
</comment>
<dbReference type="OrthoDB" id="8576090at2"/>
<dbReference type="PANTHER" id="PTHR11895:SF7">
    <property type="entry name" value="GLUTAMYL-TRNA(GLN) AMIDOTRANSFERASE SUBUNIT A, MITOCHONDRIAL"/>
    <property type="match status" value="1"/>
</dbReference>
<sequence>MPDLPFLSLTQLAHAFERKEISPVEALESQLARIAALNERINAFTILDEDRARAAARASEARWLRGAPLGPLDGAPFTAKDNLMVAGLPHRRGSRAMPADPVADTAPAVLRCREGGAVLLGLTTMPELGAGPVTISPLTGATTNPWDTTKQAGGSSGGGAASVSAGFCPFALGSDAGGSLRIPAALTGVVGFKATGGLVPMYPPNVAGGLSCVGPLARNVRDTATVLDVIARPDPRDAMSLPWRPDSLGADLERGLRDKRVALSLTLGYAPKVDAGIAQAFRQMGKRLTELGAIVEEADPDIDNPIDDYLVLLQAGYRYALQHMPAERRALLSPVMAGILEDGAGLALEDYMGAQARCQDLARRLHAFHQRFDLLLTPTVAAPAFDANLSYPKEFEEFPNRRAWTPYTSLFNLTQQPAISIPMGLTAAGLPMGLHIAAPRGHDAEVLQAAHALETVLGFEARPPL</sequence>
<comment type="similarity">
    <text evidence="1">Belongs to the amidase family.</text>
</comment>
<accession>A0A4Q7NJV4</accession>
<dbReference type="Proteomes" id="UP000292445">
    <property type="component" value="Unassembled WGS sequence"/>
</dbReference>
<evidence type="ECO:0000313" key="3">
    <source>
        <dbReference type="EMBL" id="RZS85162.1"/>
    </source>
</evidence>
<dbReference type="InterPro" id="IPR000120">
    <property type="entry name" value="Amidase"/>
</dbReference>
<dbReference type="RefSeq" id="WP_130356424.1">
    <property type="nucleotide sequence ID" value="NZ_SGXC01000001.1"/>
</dbReference>
<dbReference type="InterPro" id="IPR023631">
    <property type="entry name" value="Amidase_dom"/>
</dbReference>
<dbReference type="InterPro" id="IPR036928">
    <property type="entry name" value="AS_sf"/>
</dbReference>
<reference evidence="3 4" key="1">
    <citation type="submission" date="2019-02" db="EMBL/GenBank/DDBJ databases">
        <title>Genomic Encyclopedia of Type Strains, Phase IV (KMG-IV): sequencing the most valuable type-strain genomes for metagenomic binning, comparative biology and taxonomic classification.</title>
        <authorList>
            <person name="Goeker M."/>
        </authorList>
    </citation>
    <scope>NUCLEOTIDE SEQUENCE [LARGE SCALE GENOMIC DNA]</scope>
    <source>
        <strain evidence="3 4">K24</strain>
    </source>
</reference>
<dbReference type="Gene3D" id="3.90.1300.10">
    <property type="entry name" value="Amidase signature (AS) domain"/>
    <property type="match status" value="1"/>
</dbReference>
<dbReference type="InterPro" id="IPR020556">
    <property type="entry name" value="Amidase_CS"/>
</dbReference>
<protein>
    <submittedName>
        <fullName evidence="3">Aspartyl-tRNA(Asn)/glutamyl-tRNA(Gln) amidotransferase subunit A</fullName>
    </submittedName>
</protein>
<feature type="domain" description="Amidase" evidence="2">
    <location>
        <begin position="25"/>
        <end position="447"/>
    </location>
</feature>
<evidence type="ECO:0000259" key="2">
    <source>
        <dbReference type="Pfam" id="PF01425"/>
    </source>
</evidence>
<dbReference type="EMBL" id="SGXC01000001">
    <property type="protein sequence ID" value="RZS85162.1"/>
    <property type="molecule type" value="Genomic_DNA"/>
</dbReference>